<reference evidence="1" key="1">
    <citation type="submission" date="2013-08" db="EMBL/GenBank/DDBJ databases">
        <authorList>
            <person name="Mendez C."/>
            <person name="Richter M."/>
            <person name="Ferrer M."/>
            <person name="Sanchez J."/>
        </authorList>
    </citation>
    <scope>NUCLEOTIDE SEQUENCE</scope>
</reference>
<reference evidence="1" key="2">
    <citation type="journal article" date="2014" name="ISME J.">
        <title>Microbial stratification in low pH oxic and suboxic macroscopic growths along an acid mine drainage.</title>
        <authorList>
            <person name="Mendez-Garcia C."/>
            <person name="Mesa V."/>
            <person name="Sprenger R.R."/>
            <person name="Richter M."/>
            <person name="Diez M.S."/>
            <person name="Solano J."/>
            <person name="Bargiela R."/>
            <person name="Golyshina O.V."/>
            <person name="Manteca A."/>
            <person name="Ramos J.L."/>
            <person name="Gallego J.R."/>
            <person name="Llorente I."/>
            <person name="Martins Dos Santos V.A."/>
            <person name="Jensen O.N."/>
            <person name="Pelaez A.I."/>
            <person name="Sanchez J."/>
            <person name="Ferrer M."/>
        </authorList>
    </citation>
    <scope>NUCLEOTIDE SEQUENCE</scope>
</reference>
<dbReference type="AlphaFoldDB" id="T1ABZ0"/>
<sequence length="362" mass="39843">RDSTRPLCDRSPRGTSEMSLVRLLSIAYSFGRMRPPYESSEDLVVLNRYSASKSELSRLSEQGMRTLSMLVDGWDIHLYLSDGRICGGEPNLHNLLEEYREQRPYLPCLKDDGSISCGYDLLSARSLRADHLFVDSCSSLLPVSQNPHAPTPGSVNVAMSFLAGFPSSYVSSYRIKDGRSEECFLYSALAKYGYDLGSITKILNVNSRQVGLELDPFVLVGDPNRRITTPRGATLTETAAQPTPGGVVVEIASGGCRLVDTIVDTHGLGALAARHHLAVSWYAKRLPRSSYFLAIPHGPDAVRLLVYATAPLPPIVRLELEGVDPWFQELQRCNAVIKNLDSLMMLRNSDSKLRGIAADLRG</sequence>
<gene>
    <name evidence="1" type="ORF">B1B_09640</name>
</gene>
<accession>T1ABZ0</accession>
<dbReference type="EMBL" id="AUZY01006387">
    <property type="protein sequence ID" value="EQD54562.1"/>
    <property type="molecule type" value="Genomic_DNA"/>
</dbReference>
<protein>
    <submittedName>
        <fullName evidence="1">Uncharacterized protein</fullName>
    </submittedName>
</protein>
<evidence type="ECO:0000313" key="1">
    <source>
        <dbReference type="EMBL" id="EQD54562.1"/>
    </source>
</evidence>
<organism evidence="1">
    <name type="scientific">mine drainage metagenome</name>
    <dbReference type="NCBI Taxonomy" id="410659"/>
    <lineage>
        <taxon>unclassified sequences</taxon>
        <taxon>metagenomes</taxon>
        <taxon>ecological metagenomes</taxon>
    </lineage>
</organism>
<feature type="non-terminal residue" evidence="1">
    <location>
        <position position="1"/>
    </location>
</feature>
<comment type="caution">
    <text evidence="1">The sequence shown here is derived from an EMBL/GenBank/DDBJ whole genome shotgun (WGS) entry which is preliminary data.</text>
</comment>
<name>T1ABZ0_9ZZZZ</name>
<feature type="non-terminal residue" evidence="1">
    <location>
        <position position="362"/>
    </location>
</feature>
<proteinExistence type="predicted"/>